<dbReference type="PANTHER" id="PTHR24120">
    <property type="entry name" value="GH07239P"/>
    <property type="match status" value="1"/>
</dbReference>
<dbReference type="AlphaFoldDB" id="A8BA65"/>
<dbReference type="SUPFAM" id="SSF48403">
    <property type="entry name" value="Ankyrin repeat"/>
    <property type="match status" value="1"/>
</dbReference>
<dbReference type="GeneID" id="5701213"/>
<protein>
    <submittedName>
        <fullName evidence="1">Ankyrin repeat protein 1</fullName>
    </submittedName>
</protein>
<dbReference type="PANTHER" id="PTHR24120:SF4">
    <property type="entry name" value="GH07239P"/>
    <property type="match status" value="1"/>
</dbReference>
<dbReference type="OMA" id="YRTIRIE"/>
<name>A8BA65_GIAIC</name>
<dbReference type="InterPro" id="IPR002110">
    <property type="entry name" value="Ankyrin_rpt"/>
</dbReference>
<dbReference type="Proteomes" id="UP000001548">
    <property type="component" value="Unassembled WGS sequence"/>
</dbReference>
<dbReference type="EMBL" id="AACB03000002">
    <property type="protein sequence ID" value="KAE8303567.1"/>
    <property type="molecule type" value="Genomic_DNA"/>
</dbReference>
<evidence type="ECO:0000313" key="2">
    <source>
        <dbReference type="Proteomes" id="UP000001548"/>
    </source>
</evidence>
<dbReference type="KEGG" id="gla:GL50803_007679"/>
<dbReference type="InterPro" id="IPR036770">
    <property type="entry name" value="Ankyrin_rpt-contain_sf"/>
</dbReference>
<accession>A8BA65</accession>
<gene>
    <name evidence="1" type="ORF">GL50803_007679</name>
</gene>
<keyword evidence="2" id="KW-1185">Reference proteome</keyword>
<dbReference type="PROSITE" id="PS50088">
    <property type="entry name" value="ANK_REPEAT"/>
    <property type="match status" value="1"/>
</dbReference>
<dbReference type="PROSITE" id="PS50297">
    <property type="entry name" value="ANK_REP_REGION"/>
    <property type="match status" value="1"/>
</dbReference>
<reference evidence="1 2" key="1">
    <citation type="journal article" date="2007" name="Science">
        <title>Genomic minimalism in the early diverging intestinal parasite Giardia lamblia.</title>
        <authorList>
            <person name="Morrison H.G."/>
            <person name="McArthur A.G."/>
            <person name="Gillin F.D."/>
            <person name="Aley S.B."/>
            <person name="Adam R.D."/>
            <person name="Olsen G.J."/>
            <person name="Best A.A."/>
            <person name="Cande W.Z."/>
            <person name="Chen F."/>
            <person name="Cipriano M.J."/>
            <person name="Davids B.J."/>
            <person name="Dawson S.C."/>
            <person name="Elmendorf H.G."/>
            <person name="Hehl A.B."/>
            <person name="Holder M.E."/>
            <person name="Huse S.M."/>
            <person name="Kim U.U."/>
            <person name="Lasek-Nesselquist E."/>
            <person name="Manning G."/>
            <person name="Nigam A."/>
            <person name="Nixon J.E."/>
            <person name="Palm D."/>
            <person name="Passamaneck N.E."/>
            <person name="Prabhu A."/>
            <person name="Reich C.I."/>
            <person name="Reiner D.S."/>
            <person name="Samuelson J."/>
            <person name="Svard S.G."/>
            <person name="Sogin M.L."/>
        </authorList>
    </citation>
    <scope>NUCLEOTIDE SEQUENCE [LARGE SCALE GENOMIC DNA]</scope>
    <source>
        <strain evidence="1 2">WB C6</strain>
    </source>
</reference>
<dbReference type="VEuPathDB" id="GiardiaDB:GL50803_7679"/>
<sequence length="723" mass="78496">MDVESSKEWFSSILHEDVEAVQKNAEQRAGTKTEDGDTGLLLATKSGLVKVVSVLARYESGHRDAAGLTALAIGILEGKLSICKLLAPYEACVPVLLHGEEKAPMVLALETGCLDVVATILEYVDLSAETNMHDQYIVAAVSSGRLDVVKYALKHCAADLKSIERALPIATGEIEAYLRKIHEILCISTCPVCGHVNLANFSVLPLHLMTSHSPTEPGSSSIVSADSLEKDKIILNQKLEIERLRKKLAEFRVSLDSAGIEPTGNNEHSDLSCFSDSSQLRDLSTMNHLDAQDKEMQLSSLEEETLGKEIQINIIDALADDVHAPAACSVDPAISTCQRSSSMPNIFPERLLATYADDSETHLRDFVSQQLHRYRTIRIEQVGNAEVDMHLVKEMQEKPFDTPANLNAYAHYYTESSMTNSALELPSATTSSTTSLANYDATESIQVPDPVEKYVYVRLRFDSYEDCLYGTIAEHILPVTLCRISETSDGALQESITTTGLFRRGHVGQKLSSSCSEDIADRTPLMVAAAAGDLEVCRSLLFDHVGKRTNSGKTALMFAAEGGHADIVRLLLEKEAGKIANSRNQVAPVTALQTAALYGYDAIVSLLLDAEGGMQDKYGFTALMYASANNNVACIKLLLSREAGLLTNAKFVTGQGMSALVIATANNNIEAVKLLLPAEEYMPRVRSRAIAYGAGNECVAYIKAVEEKRLAKLRACSAVNNKS</sequence>
<evidence type="ECO:0000313" key="1">
    <source>
        <dbReference type="EMBL" id="KAE8303567.1"/>
    </source>
</evidence>
<dbReference type="RefSeq" id="XP_001708316.1">
    <property type="nucleotide sequence ID" value="XM_001708264.1"/>
</dbReference>
<dbReference type="Gene3D" id="1.25.40.20">
    <property type="entry name" value="Ankyrin repeat-containing domain"/>
    <property type="match status" value="3"/>
</dbReference>
<proteinExistence type="predicted"/>
<comment type="caution">
    <text evidence="1">The sequence shown here is derived from an EMBL/GenBank/DDBJ whole genome shotgun (WGS) entry which is preliminary data.</text>
</comment>
<dbReference type="HOGENOM" id="CLU_006674_0_0_1"/>
<dbReference type="Pfam" id="PF12796">
    <property type="entry name" value="Ank_2"/>
    <property type="match status" value="2"/>
</dbReference>
<organism evidence="1 2">
    <name type="scientific">Giardia intestinalis (strain ATCC 50803 / WB clone C6)</name>
    <name type="common">Giardia lamblia</name>
    <dbReference type="NCBI Taxonomy" id="184922"/>
    <lineage>
        <taxon>Eukaryota</taxon>
        <taxon>Metamonada</taxon>
        <taxon>Diplomonadida</taxon>
        <taxon>Hexamitidae</taxon>
        <taxon>Giardiinae</taxon>
        <taxon>Giardia</taxon>
    </lineage>
</organism>
<dbReference type="SMART" id="SM00248">
    <property type="entry name" value="ANK"/>
    <property type="match status" value="9"/>
</dbReference>